<dbReference type="Proteomes" id="UP000192333">
    <property type="component" value="Chromosome I"/>
</dbReference>
<dbReference type="AlphaFoldDB" id="A0A1W2H5I9"/>
<proteinExistence type="predicted"/>
<dbReference type="OrthoDB" id="1368328at2"/>
<accession>A0A1W2H5I9</accession>
<reference evidence="2" key="1">
    <citation type="submission" date="2017-04" db="EMBL/GenBank/DDBJ databases">
        <authorList>
            <person name="Varghese N."/>
            <person name="Submissions S."/>
        </authorList>
    </citation>
    <scope>NUCLEOTIDE SEQUENCE [LARGE SCALE GENOMIC DNA]</scope>
    <source>
        <strain evidence="2">DSM 16537</strain>
    </source>
</reference>
<keyword evidence="2" id="KW-1185">Reference proteome</keyword>
<dbReference type="EMBL" id="LT838813">
    <property type="protein sequence ID" value="SMD44139.1"/>
    <property type="molecule type" value="Genomic_DNA"/>
</dbReference>
<name>A0A1W2H5I9_9BACT</name>
<dbReference type="STRING" id="758820.SAMN00777080_2754"/>
<evidence type="ECO:0000313" key="2">
    <source>
        <dbReference type="Proteomes" id="UP000192333"/>
    </source>
</evidence>
<organism evidence="1 2">
    <name type="scientific">Aquiflexum balticum DSM 16537</name>
    <dbReference type="NCBI Taxonomy" id="758820"/>
    <lineage>
        <taxon>Bacteria</taxon>
        <taxon>Pseudomonadati</taxon>
        <taxon>Bacteroidota</taxon>
        <taxon>Cytophagia</taxon>
        <taxon>Cytophagales</taxon>
        <taxon>Cyclobacteriaceae</taxon>
        <taxon>Aquiflexum</taxon>
    </lineage>
</organism>
<protein>
    <submittedName>
        <fullName evidence="1">Uncharacterized protein</fullName>
    </submittedName>
</protein>
<gene>
    <name evidence="1" type="ORF">SAMN00777080_2754</name>
</gene>
<evidence type="ECO:0000313" key="1">
    <source>
        <dbReference type="EMBL" id="SMD44139.1"/>
    </source>
</evidence>
<sequence>MEKRKFTYAHPNIIEEKRIKEVRALSYLERLERLFVLIEISQTMSKASKSNLTQDARTNS</sequence>
<dbReference type="RefSeq" id="WP_084120970.1">
    <property type="nucleotide sequence ID" value="NZ_LT838813.1"/>
</dbReference>